<organism evidence="13 14">
    <name type="scientific">Anaeromyces robustus</name>
    <dbReference type="NCBI Taxonomy" id="1754192"/>
    <lineage>
        <taxon>Eukaryota</taxon>
        <taxon>Fungi</taxon>
        <taxon>Fungi incertae sedis</taxon>
        <taxon>Chytridiomycota</taxon>
        <taxon>Chytridiomycota incertae sedis</taxon>
        <taxon>Neocallimastigomycetes</taxon>
        <taxon>Neocallimastigales</taxon>
        <taxon>Neocallimastigaceae</taxon>
        <taxon>Anaeromyces</taxon>
    </lineage>
</organism>
<sequence length="69" mass="8012">YTYIRTSHIGERPFACDKCSSSFSRKHDLKRHEKLHTGVRPYVCKICNKSYTRSDALARHLKSEPGKES</sequence>
<feature type="non-terminal residue" evidence="13">
    <location>
        <position position="1"/>
    </location>
</feature>
<gene>
    <name evidence="13" type="ORF">BCR32DRAFT_196343</name>
</gene>
<evidence type="ECO:0000256" key="10">
    <source>
        <dbReference type="ARBA" id="ARBA00023242"/>
    </source>
</evidence>
<dbReference type="GO" id="GO:0008270">
    <property type="term" value="F:zinc ion binding"/>
    <property type="evidence" value="ECO:0007669"/>
    <property type="project" value="UniProtKB-KW"/>
</dbReference>
<feature type="non-terminal residue" evidence="13">
    <location>
        <position position="69"/>
    </location>
</feature>
<dbReference type="PANTHER" id="PTHR23235">
    <property type="entry name" value="KRUEPPEL-LIKE TRANSCRIPTION FACTOR"/>
    <property type="match status" value="1"/>
</dbReference>
<dbReference type="FunFam" id="3.30.160.60:FF:001156">
    <property type="entry name" value="Zinc finger protein 407"/>
    <property type="match status" value="1"/>
</dbReference>
<dbReference type="PANTHER" id="PTHR23235:SF120">
    <property type="entry name" value="KRUPPEL-LIKE FACTOR 15"/>
    <property type="match status" value="1"/>
</dbReference>
<dbReference type="InterPro" id="IPR013087">
    <property type="entry name" value="Znf_C2H2_type"/>
</dbReference>
<evidence type="ECO:0000256" key="11">
    <source>
        <dbReference type="PROSITE-ProRule" id="PRU00042"/>
    </source>
</evidence>
<name>A0A1Y1XNH7_9FUNG</name>
<evidence type="ECO:0000313" key="13">
    <source>
        <dbReference type="EMBL" id="ORX86884.1"/>
    </source>
</evidence>
<evidence type="ECO:0000256" key="4">
    <source>
        <dbReference type="ARBA" id="ARBA00022737"/>
    </source>
</evidence>
<evidence type="ECO:0000313" key="14">
    <source>
        <dbReference type="Proteomes" id="UP000193944"/>
    </source>
</evidence>
<keyword evidence="3" id="KW-0479">Metal-binding</keyword>
<dbReference type="SMART" id="SM00355">
    <property type="entry name" value="ZnF_C2H2"/>
    <property type="match status" value="2"/>
</dbReference>
<dbReference type="Pfam" id="PF00096">
    <property type="entry name" value="zf-C2H2"/>
    <property type="match status" value="2"/>
</dbReference>
<dbReference type="OrthoDB" id="4748970at2759"/>
<evidence type="ECO:0000256" key="3">
    <source>
        <dbReference type="ARBA" id="ARBA00022723"/>
    </source>
</evidence>
<evidence type="ECO:0000259" key="12">
    <source>
        <dbReference type="PROSITE" id="PS50157"/>
    </source>
</evidence>
<dbReference type="SUPFAM" id="SSF57667">
    <property type="entry name" value="beta-beta-alpha zinc fingers"/>
    <property type="match status" value="1"/>
</dbReference>
<dbReference type="GO" id="GO:0005634">
    <property type="term" value="C:nucleus"/>
    <property type="evidence" value="ECO:0007669"/>
    <property type="project" value="UniProtKB-SubCell"/>
</dbReference>
<accession>A0A1Y1XNH7</accession>
<dbReference type="GO" id="GO:0000981">
    <property type="term" value="F:DNA-binding transcription factor activity, RNA polymerase II-specific"/>
    <property type="evidence" value="ECO:0007669"/>
    <property type="project" value="TreeGrafter"/>
</dbReference>
<evidence type="ECO:0000256" key="2">
    <source>
        <dbReference type="ARBA" id="ARBA00006991"/>
    </source>
</evidence>
<evidence type="ECO:0000256" key="9">
    <source>
        <dbReference type="ARBA" id="ARBA00023163"/>
    </source>
</evidence>
<reference evidence="13 14" key="2">
    <citation type="submission" date="2016-08" db="EMBL/GenBank/DDBJ databases">
        <title>Pervasive Adenine N6-methylation of Active Genes in Fungi.</title>
        <authorList>
            <consortium name="DOE Joint Genome Institute"/>
            <person name="Mondo S.J."/>
            <person name="Dannebaum R.O."/>
            <person name="Kuo R.C."/>
            <person name="Labutti K."/>
            <person name="Haridas S."/>
            <person name="Kuo A."/>
            <person name="Salamov A."/>
            <person name="Ahrendt S.R."/>
            <person name="Lipzen A."/>
            <person name="Sullivan W."/>
            <person name="Andreopoulos W.B."/>
            <person name="Clum A."/>
            <person name="Lindquist E."/>
            <person name="Daum C."/>
            <person name="Ramamoorthy G.K."/>
            <person name="Gryganskyi A."/>
            <person name="Culley D."/>
            <person name="Magnuson J.K."/>
            <person name="James T.Y."/>
            <person name="O'Malley M.A."/>
            <person name="Stajich J.E."/>
            <person name="Spatafora J.W."/>
            <person name="Visel A."/>
            <person name="Grigoriev I.V."/>
        </authorList>
    </citation>
    <scope>NUCLEOTIDE SEQUENCE [LARGE SCALE GENOMIC DNA]</scope>
    <source>
        <strain evidence="13 14">S4</strain>
    </source>
</reference>
<dbReference type="STRING" id="1754192.A0A1Y1XNH7"/>
<protein>
    <recommendedName>
        <fullName evidence="12">C2H2-type domain-containing protein</fullName>
    </recommendedName>
</protein>
<keyword evidence="8" id="KW-0238">DNA-binding</keyword>
<dbReference type="Gene3D" id="3.30.160.60">
    <property type="entry name" value="Classic Zinc Finger"/>
    <property type="match status" value="2"/>
</dbReference>
<dbReference type="FunFam" id="3.30.160.60:FF:000264">
    <property type="entry name" value="Zinc finger protein 236"/>
    <property type="match status" value="1"/>
</dbReference>
<evidence type="ECO:0000256" key="8">
    <source>
        <dbReference type="ARBA" id="ARBA00023125"/>
    </source>
</evidence>
<feature type="domain" description="C2H2-type" evidence="12">
    <location>
        <begin position="42"/>
        <end position="69"/>
    </location>
</feature>
<evidence type="ECO:0000256" key="1">
    <source>
        <dbReference type="ARBA" id="ARBA00004123"/>
    </source>
</evidence>
<keyword evidence="4" id="KW-0677">Repeat</keyword>
<dbReference type="GO" id="GO:0000978">
    <property type="term" value="F:RNA polymerase II cis-regulatory region sequence-specific DNA binding"/>
    <property type="evidence" value="ECO:0007669"/>
    <property type="project" value="TreeGrafter"/>
</dbReference>
<proteinExistence type="inferred from homology"/>
<dbReference type="PROSITE" id="PS00028">
    <property type="entry name" value="ZINC_FINGER_C2H2_1"/>
    <property type="match status" value="1"/>
</dbReference>
<evidence type="ECO:0000256" key="6">
    <source>
        <dbReference type="ARBA" id="ARBA00022833"/>
    </source>
</evidence>
<reference evidence="13 14" key="1">
    <citation type="submission" date="2016-08" db="EMBL/GenBank/DDBJ databases">
        <title>A Parts List for Fungal Cellulosomes Revealed by Comparative Genomics.</title>
        <authorList>
            <consortium name="DOE Joint Genome Institute"/>
            <person name="Haitjema C.H."/>
            <person name="Gilmore S.P."/>
            <person name="Henske J.K."/>
            <person name="Solomon K.V."/>
            <person name="De Groot R."/>
            <person name="Kuo A."/>
            <person name="Mondo S.J."/>
            <person name="Salamov A.A."/>
            <person name="Labutti K."/>
            <person name="Zhao Z."/>
            <person name="Chiniquy J."/>
            <person name="Barry K."/>
            <person name="Brewer H.M."/>
            <person name="Purvine S.O."/>
            <person name="Wright A.T."/>
            <person name="Boxma B."/>
            <person name="Van Alen T."/>
            <person name="Hackstein J.H."/>
            <person name="Baker S.E."/>
            <person name="Grigoriev I.V."/>
            <person name="O'Malley M.A."/>
        </authorList>
    </citation>
    <scope>NUCLEOTIDE SEQUENCE [LARGE SCALE GENOMIC DNA]</scope>
    <source>
        <strain evidence="13 14">S4</strain>
    </source>
</reference>
<keyword evidence="10" id="KW-0539">Nucleus</keyword>
<dbReference type="PROSITE" id="PS50157">
    <property type="entry name" value="ZINC_FINGER_C2H2_2"/>
    <property type="match status" value="2"/>
</dbReference>
<feature type="domain" description="C2H2-type" evidence="12">
    <location>
        <begin position="14"/>
        <end position="41"/>
    </location>
</feature>
<keyword evidence="7" id="KW-0805">Transcription regulation</keyword>
<comment type="similarity">
    <text evidence="2">Belongs to the krueppel C2H2-type zinc-finger protein family.</text>
</comment>
<dbReference type="Proteomes" id="UP000193944">
    <property type="component" value="Unassembled WGS sequence"/>
</dbReference>
<keyword evidence="14" id="KW-1185">Reference proteome</keyword>
<dbReference type="AlphaFoldDB" id="A0A1Y1XNH7"/>
<dbReference type="EMBL" id="MCFG01000015">
    <property type="protein sequence ID" value="ORX86884.1"/>
    <property type="molecule type" value="Genomic_DNA"/>
</dbReference>
<keyword evidence="6" id="KW-0862">Zinc</keyword>
<comment type="subcellular location">
    <subcellularLocation>
        <location evidence="1">Nucleus</location>
    </subcellularLocation>
</comment>
<evidence type="ECO:0000256" key="5">
    <source>
        <dbReference type="ARBA" id="ARBA00022771"/>
    </source>
</evidence>
<keyword evidence="5 11" id="KW-0863">Zinc-finger</keyword>
<keyword evidence="9" id="KW-0804">Transcription</keyword>
<dbReference type="InterPro" id="IPR036236">
    <property type="entry name" value="Znf_C2H2_sf"/>
</dbReference>
<comment type="caution">
    <text evidence="13">The sequence shown here is derived from an EMBL/GenBank/DDBJ whole genome shotgun (WGS) entry which is preliminary data.</text>
</comment>
<evidence type="ECO:0000256" key="7">
    <source>
        <dbReference type="ARBA" id="ARBA00023015"/>
    </source>
</evidence>